<dbReference type="PROSITE" id="PS00022">
    <property type="entry name" value="EGF_1"/>
    <property type="match status" value="1"/>
</dbReference>
<dbReference type="PROSITE" id="PS01186">
    <property type="entry name" value="EGF_2"/>
    <property type="match status" value="1"/>
</dbReference>
<dbReference type="PANTHER" id="PTHR11769">
    <property type="entry name" value="HYALURONIDASE"/>
    <property type="match status" value="1"/>
</dbReference>
<dbReference type="GO" id="GO:0004415">
    <property type="term" value="F:hyalurononglucosaminidase activity"/>
    <property type="evidence" value="ECO:0007669"/>
    <property type="project" value="InterPro"/>
</dbReference>
<reference evidence="4" key="1">
    <citation type="journal article" date="2015" name="Nat. Genet.">
        <title>The genome and transcriptome of the zoonotic hookworm Ancylostoma ceylanicum identify infection-specific gene families.</title>
        <authorList>
            <person name="Schwarz E.M."/>
            <person name="Hu Y."/>
            <person name="Antoshechkin I."/>
            <person name="Miller M.M."/>
            <person name="Sternberg P.W."/>
            <person name="Aroian R.V."/>
        </authorList>
    </citation>
    <scope>NUCLEOTIDE SEQUENCE</scope>
    <source>
        <strain evidence="4">HY135</strain>
    </source>
</reference>
<dbReference type="Proteomes" id="UP000024635">
    <property type="component" value="Unassembled WGS sequence"/>
</dbReference>
<sequence length="126" mass="14915">MDFIYNETRALYPSIYLDGKRTLEQNFRFVRALLTETRRTVNPQLRRVNYYAYTKFEFILKVKERANKCRASHCSGNGNCVLRKPRTRCYKKMNPKKYVCRCDRGFEGQSCSQKARTSNLASNKSF</sequence>
<dbReference type="GO" id="GO:0005975">
    <property type="term" value="P:carbohydrate metabolic process"/>
    <property type="evidence" value="ECO:0007669"/>
    <property type="project" value="InterPro"/>
</dbReference>
<dbReference type="OrthoDB" id="5796153at2759"/>
<organism evidence="3 4">
    <name type="scientific">Ancylostoma ceylanicum</name>
    <dbReference type="NCBI Taxonomy" id="53326"/>
    <lineage>
        <taxon>Eukaryota</taxon>
        <taxon>Metazoa</taxon>
        <taxon>Ecdysozoa</taxon>
        <taxon>Nematoda</taxon>
        <taxon>Chromadorea</taxon>
        <taxon>Rhabditida</taxon>
        <taxon>Rhabditina</taxon>
        <taxon>Rhabditomorpha</taxon>
        <taxon>Strongyloidea</taxon>
        <taxon>Ancylostomatidae</taxon>
        <taxon>Ancylostomatinae</taxon>
        <taxon>Ancylostoma</taxon>
    </lineage>
</organism>
<proteinExistence type="predicted"/>
<feature type="domain" description="EGF-like" evidence="1 2">
    <location>
        <begin position="100"/>
        <end position="111"/>
    </location>
</feature>
<dbReference type="InterPro" id="IPR013785">
    <property type="entry name" value="Aldolase_TIM"/>
</dbReference>
<accession>A0A016WWJ5</accession>
<protein>
    <recommendedName>
        <fullName evidence="1 2">EGF-like domain-containing protein</fullName>
    </recommendedName>
</protein>
<evidence type="ECO:0000313" key="3">
    <source>
        <dbReference type="EMBL" id="EYC43617.1"/>
    </source>
</evidence>
<dbReference type="PANTHER" id="PTHR11769:SF35">
    <property type="entry name" value="HYALURONIDASE"/>
    <property type="match status" value="1"/>
</dbReference>
<dbReference type="InterPro" id="IPR000742">
    <property type="entry name" value="EGF"/>
</dbReference>
<evidence type="ECO:0000259" key="1">
    <source>
        <dbReference type="PROSITE" id="PS00022"/>
    </source>
</evidence>
<dbReference type="EMBL" id="JARK01000087">
    <property type="protein sequence ID" value="EYC43617.1"/>
    <property type="molecule type" value="Genomic_DNA"/>
</dbReference>
<dbReference type="AlphaFoldDB" id="A0A016WWJ5"/>
<gene>
    <name evidence="3" type="primary">Acey_s0487.g2341</name>
    <name evidence="3" type="ORF">Y032_0487g2341</name>
</gene>
<keyword evidence="4" id="KW-1185">Reference proteome</keyword>
<name>A0A016WWJ5_9BILA</name>
<dbReference type="GO" id="GO:0030214">
    <property type="term" value="P:hyaluronan catabolic process"/>
    <property type="evidence" value="ECO:0007669"/>
    <property type="project" value="TreeGrafter"/>
</dbReference>
<evidence type="ECO:0000313" key="4">
    <source>
        <dbReference type="Proteomes" id="UP000024635"/>
    </source>
</evidence>
<dbReference type="Gene3D" id="3.20.20.70">
    <property type="entry name" value="Aldolase class I"/>
    <property type="match status" value="2"/>
</dbReference>
<dbReference type="InterPro" id="IPR018155">
    <property type="entry name" value="Hyaluronidase"/>
</dbReference>
<evidence type="ECO:0000259" key="2">
    <source>
        <dbReference type="PROSITE" id="PS01186"/>
    </source>
</evidence>
<comment type="caution">
    <text evidence="3">The sequence shown here is derived from an EMBL/GenBank/DDBJ whole genome shotgun (WGS) entry which is preliminary data.</text>
</comment>